<evidence type="ECO:0000256" key="1">
    <source>
        <dbReference type="SAM" id="MobiDB-lite"/>
    </source>
</evidence>
<organism evidence="2 3">
    <name type="scientific">Deinococcus proteolyticus (strain ATCC 35074 / DSM 20540 / JCM 6276 / NBRC 101906 / NCIMB 13154 / VKM Ac-1939 / CCM 2703 / MRP)</name>
    <dbReference type="NCBI Taxonomy" id="693977"/>
    <lineage>
        <taxon>Bacteria</taxon>
        <taxon>Thermotogati</taxon>
        <taxon>Deinococcota</taxon>
        <taxon>Deinococci</taxon>
        <taxon>Deinococcales</taxon>
        <taxon>Deinococcaceae</taxon>
        <taxon>Deinococcus</taxon>
    </lineage>
</organism>
<accession>F0RR97</accession>
<name>F0RR97_DEIPM</name>
<keyword evidence="2" id="KW-0614">Plasmid</keyword>
<dbReference type="KEGG" id="dpt:Deipr_2706"/>
<dbReference type="HOGENOM" id="CLU_2232177_0_0_0"/>
<reference evidence="3" key="1">
    <citation type="submission" date="2011-02" db="EMBL/GenBank/DDBJ databases">
        <title>The complete sequence of plasmid4 of Deinococcus proteolyticus DSM 20540.</title>
        <authorList>
            <consortium name="US DOE Joint Genome Institute (JGI-PGF)"/>
            <person name="Lucas S."/>
            <person name="Copeland A."/>
            <person name="Lapidus A."/>
            <person name="Bruce D."/>
            <person name="Goodwin L."/>
            <person name="Pitluck S."/>
            <person name="Kyrpides N."/>
            <person name="Mavromatis K."/>
            <person name="Pagani I."/>
            <person name="Ivanova N."/>
            <person name="Ovchinnikova G."/>
            <person name="Zeytun A."/>
            <person name="Detter J.C."/>
            <person name="Han C."/>
            <person name="Land M."/>
            <person name="Hauser L."/>
            <person name="Markowitz V."/>
            <person name="Cheng J.-F."/>
            <person name="Hugenholtz P."/>
            <person name="Woyke T."/>
            <person name="Wu D."/>
            <person name="Pukall R."/>
            <person name="Steenblock K."/>
            <person name="Brambilla E."/>
            <person name="Klenk H.-P."/>
            <person name="Eisen J.A."/>
        </authorList>
    </citation>
    <scope>NUCLEOTIDE SEQUENCE [LARGE SCALE GENOMIC DNA]</scope>
    <source>
        <strain evidence="3">ATCC 35074 / DSM 20540 / JCM 6276 / NBRC 101906 / NCIMB 13154 / VKM Ac-1939 / CCM 2703 / MRP</strain>
        <plasmid evidence="3">Plasmid pDEIPR04</plasmid>
    </source>
</reference>
<dbReference type="EMBL" id="CP002540">
    <property type="protein sequence ID" value="ADY27806.1"/>
    <property type="molecule type" value="Genomic_DNA"/>
</dbReference>
<dbReference type="Proteomes" id="UP000007718">
    <property type="component" value="Plasmid pDEIPR04"/>
</dbReference>
<gene>
    <name evidence="2" type="ordered locus">Deipr_2706</name>
</gene>
<feature type="compositionally biased region" description="Basic and acidic residues" evidence="1">
    <location>
        <begin position="85"/>
        <end position="97"/>
    </location>
</feature>
<reference evidence="2 3" key="2">
    <citation type="journal article" date="2012" name="Stand. Genomic Sci.">
        <title>Complete genome sequence of the orange-red pigmented, radioresistant Deinococcus proteolyticus type strain (MRP(T)).</title>
        <authorList>
            <person name="Copeland A."/>
            <person name="Zeytun A."/>
            <person name="Yassawong M."/>
            <person name="Nolan M."/>
            <person name="Lucas S."/>
            <person name="Hammon N."/>
            <person name="Deshpande S."/>
            <person name="Cheng J.F."/>
            <person name="Han C."/>
            <person name="Tapia R."/>
            <person name="Goodwin L.A."/>
            <person name="Pitluck S."/>
            <person name="Mavromatis K."/>
            <person name="Liolios K."/>
            <person name="Pagani I."/>
            <person name="Ivanova N."/>
            <person name="Mikhailova N."/>
            <person name="Pati A."/>
            <person name="Chen A."/>
            <person name="Palaniappan K."/>
            <person name="Land M."/>
            <person name="Hauser L."/>
            <person name="Jeffries C.D."/>
            <person name="Brambilla E.M."/>
            <person name="Rohde M."/>
            <person name="Sikorski J."/>
            <person name="Pukall R."/>
            <person name="Goker M."/>
            <person name="Detter J.C."/>
            <person name="Woyke T."/>
            <person name="Bristow J."/>
            <person name="Eisen J.A."/>
            <person name="Markowitz V."/>
            <person name="Hugenholtz P."/>
            <person name="Kyrpides N.C."/>
            <person name="Klenk H.P."/>
            <person name="Lapidus A."/>
        </authorList>
    </citation>
    <scope>NUCLEOTIDE SEQUENCE [LARGE SCALE GENOMIC DNA]</scope>
    <source>
        <strain evidence="3">ATCC 35074 / DSM 20540 / JCM 6276 / NBRC 101906 / NCIMB 13154 / VKM Ac-1939 / CCM 2703 / MRP</strain>
        <plasmid evidence="3">Plasmid pDEIPR04</plasmid>
    </source>
</reference>
<evidence type="ECO:0000313" key="2">
    <source>
        <dbReference type="EMBL" id="ADY27806.1"/>
    </source>
</evidence>
<evidence type="ECO:0000313" key="3">
    <source>
        <dbReference type="Proteomes" id="UP000007718"/>
    </source>
</evidence>
<keyword evidence="3" id="KW-1185">Reference proteome</keyword>
<geneLocation type="plasmid" evidence="2 3">
    <name>pDEIPR04</name>
</geneLocation>
<dbReference type="AlphaFoldDB" id="F0RR97"/>
<feature type="region of interest" description="Disordered" evidence="1">
    <location>
        <begin position="85"/>
        <end position="105"/>
    </location>
</feature>
<protein>
    <submittedName>
        <fullName evidence="2">Uncharacterized protein</fullName>
    </submittedName>
</protein>
<proteinExistence type="predicted"/>
<sequence>MNPELERLLLGCLCLRQPTSLNQAVTRLCGRRPDLREELTAGAQPPSLAGAEAQRVWATLCREGWGRLYRTAGLVLTPAGEQRLDELWNRKREDTGKSRMTGGSS</sequence>